<comment type="caution">
    <text evidence="4">The sequence shown here is derived from an EMBL/GenBank/DDBJ whole genome shotgun (WGS) entry which is preliminary data.</text>
</comment>
<dbReference type="Gene3D" id="3.90.1640.30">
    <property type="match status" value="1"/>
</dbReference>
<dbReference type="Pfam" id="PF01368">
    <property type="entry name" value="DHH"/>
    <property type="match status" value="1"/>
</dbReference>
<keyword evidence="5" id="KW-1185">Reference proteome</keyword>
<dbReference type="InterPro" id="IPR001667">
    <property type="entry name" value="DDH_dom"/>
</dbReference>
<dbReference type="Gene3D" id="3.10.310.30">
    <property type="match status" value="1"/>
</dbReference>
<dbReference type="SUPFAM" id="SSF64182">
    <property type="entry name" value="DHH phosphoesterases"/>
    <property type="match status" value="1"/>
</dbReference>
<dbReference type="InterPro" id="IPR051673">
    <property type="entry name" value="SSDNA_exonuclease_RecJ"/>
</dbReference>
<feature type="domain" description="DHH-CID" evidence="3">
    <location>
        <begin position="189"/>
        <end position="261"/>
    </location>
</feature>
<reference evidence="4 5" key="1">
    <citation type="journal article" date="2016" name="Sci. Rep.">
        <title>Metabolic traits of an uncultured archaeal lineage -MSBL1- from brine pools of the Red Sea.</title>
        <authorList>
            <person name="Mwirichia R."/>
            <person name="Alam I."/>
            <person name="Rashid M."/>
            <person name="Vinu M."/>
            <person name="Ba-Alawi W."/>
            <person name="Anthony Kamau A."/>
            <person name="Kamanda Ngugi D."/>
            <person name="Goker M."/>
            <person name="Klenk H.P."/>
            <person name="Bajic V."/>
            <person name="Stingl U."/>
        </authorList>
    </citation>
    <scope>NUCLEOTIDE SEQUENCE [LARGE SCALE GENOMIC DNA]</scope>
    <source>
        <strain evidence="4">SCGC-AAA382K21</strain>
    </source>
</reference>
<gene>
    <name evidence="4" type="ORF">AKJ54_00085</name>
</gene>
<dbReference type="Pfam" id="PF02272">
    <property type="entry name" value="DHHA1"/>
    <property type="match status" value="1"/>
</dbReference>
<dbReference type="AlphaFoldDB" id="A0A133VMA7"/>
<evidence type="ECO:0000313" key="4">
    <source>
        <dbReference type="EMBL" id="KXB07582.1"/>
    </source>
</evidence>
<dbReference type="GO" id="GO:0004527">
    <property type="term" value="F:exonuclease activity"/>
    <property type="evidence" value="ECO:0007669"/>
    <property type="project" value="UniProtKB-KW"/>
</dbReference>
<evidence type="ECO:0000259" key="3">
    <source>
        <dbReference type="Pfam" id="PF21763"/>
    </source>
</evidence>
<sequence length="464" mass="51527">MFETSKKAAETILKHENDSINLISHMDADGISAAAVMSKALDRMEIRHQVKFVRMLYPEVIEELDTGGLTILTDLGSSQLTNLKPKFEGNEMIIADHHAPEEEEGWPELVHFNAHKEGLNGVEEISGSGMSYLIAKELDPENKDLSAQALIGAIGDVQNAWGKLKGYNRKIAQDGMKEGVIDQKEDLLLYGRHSRPIFRTLKNLTDPSIPGVSNSTEGCVSMLKDLDIPYKTEEGYRRPVDLTEEEKRKLASELITRAVSAVSEELVDYVPGLIIGEVHTIVNERERSLLRDADEFSTCVNATARHEQPLIGLEVMKGDRNIYYRKMLKLLRYHRRCIAEGMSHVQRMGIEVGPNDYLQYFDASDALKETFVGTVATMMLGHEEADPYKPMMGLVKHDGVAKISARCSKLLFLKGLDMGEAIKTAANAVEGNGGGHAVACGAQVNDDKIPEFIENFENQLLEEA</sequence>
<dbReference type="Proteomes" id="UP000070504">
    <property type="component" value="Unassembled WGS sequence"/>
</dbReference>
<organism evidence="4 5">
    <name type="scientific">candidate division MSBL1 archaeon SCGC-AAA382K21</name>
    <dbReference type="NCBI Taxonomy" id="1698283"/>
    <lineage>
        <taxon>Archaea</taxon>
        <taxon>Methanobacteriati</taxon>
        <taxon>Methanobacteriota</taxon>
        <taxon>candidate division MSBL1</taxon>
    </lineage>
</organism>
<accession>A0A133VMA7</accession>
<dbReference type="PANTHER" id="PTHR30255:SF3">
    <property type="entry name" value="SINGLE-STRANDED-DNA-SPECIFIC EXONUCLEASE RECJ"/>
    <property type="match status" value="1"/>
</dbReference>
<dbReference type="Pfam" id="PF21763">
    <property type="entry name" value="DHH_CID"/>
    <property type="match status" value="1"/>
</dbReference>
<evidence type="ECO:0000259" key="2">
    <source>
        <dbReference type="Pfam" id="PF02272"/>
    </source>
</evidence>
<dbReference type="InterPro" id="IPR003156">
    <property type="entry name" value="DHHA1_dom"/>
</dbReference>
<evidence type="ECO:0000259" key="1">
    <source>
        <dbReference type="Pfam" id="PF01368"/>
    </source>
</evidence>
<dbReference type="PANTHER" id="PTHR30255">
    <property type="entry name" value="SINGLE-STRANDED-DNA-SPECIFIC EXONUCLEASE RECJ"/>
    <property type="match status" value="1"/>
</dbReference>
<dbReference type="InterPro" id="IPR038763">
    <property type="entry name" value="DHH_sf"/>
</dbReference>
<feature type="domain" description="DHHA1" evidence="2">
    <location>
        <begin position="388"/>
        <end position="460"/>
    </location>
</feature>
<protein>
    <submittedName>
        <fullName evidence="4">Uncharacterized protein</fullName>
    </submittedName>
</protein>
<evidence type="ECO:0000313" key="5">
    <source>
        <dbReference type="Proteomes" id="UP000070504"/>
    </source>
</evidence>
<dbReference type="EMBL" id="LHYH01000001">
    <property type="protein sequence ID" value="KXB07582.1"/>
    <property type="molecule type" value="Genomic_DNA"/>
</dbReference>
<dbReference type="GO" id="GO:0003676">
    <property type="term" value="F:nucleic acid binding"/>
    <property type="evidence" value="ECO:0007669"/>
    <property type="project" value="InterPro"/>
</dbReference>
<proteinExistence type="predicted"/>
<feature type="domain" description="DDH" evidence="1">
    <location>
        <begin position="21"/>
        <end position="139"/>
    </location>
</feature>
<dbReference type="InterPro" id="IPR048515">
    <property type="entry name" value="DHH_CID"/>
</dbReference>
<name>A0A133VMA7_9EURY</name>